<gene>
    <name evidence="2" type="ORF">L2672_04190</name>
</gene>
<dbReference type="InterPro" id="IPR025411">
    <property type="entry name" value="DUF4136"/>
</dbReference>
<evidence type="ECO:0000313" key="3">
    <source>
        <dbReference type="Proteomes" id="UP001139333"/>
    </source>
</evidence>
<keyword evidence="3" id="KW-1185">Reference proteome</keyword>
<dbReference type="Pfam" id="PF13590">
    <property type="entry name" value="DUF4136"/>
    <property type="match status" value="1"/>
</dbReference>
<evidence type="ECO:0000259" key="1">
    <source>
        <dbReference type="Pfam" id="PF13590"/>
    </source>
</evidence>
<dbReference type="Gene3D" id="3.30.160.670">
    <property type="match status" value="1"/>
</dbReference>
<feature type="domain" description="DUF4136" evidence="1">
    <location>
        <begin position="12"/>
        <end position="164"/>
    </location>
</feature>
<comment type="caution">
    <text evidence="2">The sequence shown here is derived from an EMBL/GenBank/DDBJ whole genome shotgun (WGS) entry which is preliminary data.</text>
</comment>
<protein>
    <submittedName>
        <fullName evidence="2">DUF4136 domain-containing protein</fullName>
    </submittedName>
</protein>
<name>A0A9X1ZPX0_9GAMM</name>
<dbReference type="Proteomes" id="UP001139333">
    <property type="component" value="Unassembled WGS sequence"/>
</dbReference>
<reference evidence="2" key="1">
    <citation type="submission" date="2022-01" db="EMBL/GenBank/DDBJ databases">
        <title>Whole genome-based taxonomy of the Shewanellaceae.</title>
        <authorList>
            <person name="Martin-Rodriguez A.J."/>
        </authorList>
    </citation>
    <scope>NUCLEOTIDE SEQUENCE</scope>
    <source>
        <strain evidence="2">DSM 16422</strain>
    </source>
</reference>
<accession>A0A9X1ZPX0</accession>
<proteinExistence type="predicted"/>
<dbReference type="RefSeq" id="WP_248994741.1">
    <property type="nucleotide sequence ID" value="NZ_JAKIKP010000002.1"/>
</dbReference>
<dbReference type="EMBL" id="JAKIKP010000002">
    <property type="protein sequence ID" value="MCL1141898.1"/>
    <property type="molecule type" value="Genomic_DNA"/>
</dbReference>
<organism evidence="2 3">
    <name type="scientific">Shewanella gaetbuli</name>
    <dbReference type="NCBI Taxonomy" id="220752"/>
    <lineage>
        <taxon>Bacteria</taxon>
        <taxon>Pseudomonadati</taxon>
        <taxon>Pseudomonadota</taxon>
        <taxon>Gammaproteobacteria</taxon>
        <taxon>Alteromonadales</taxon>
        <taxon>Shewanellaceae</taxon>
        <taxon>Shewanella</taxon>
    </lineage>
</organism>
<dbReference type="AlphaFoldDB" id="A0A9X1ZPX0"/>
<sequence length="168" mass="18312">MLVLLGCQSTPKQDYDVGYDFSQLKSFTIVDTHDAEDPFTSDRVKLDISNALQAQGFEQKANEGDFSVNFALKTEDKPQDSGLSIGLGTGSWGKHGGVGVGTSVGVPVGSNDEKLQTIQIDIIDPTENRLIWRGTDQYEFQQGGEKKATKTTETVIKILAQFPPQKSN</sequence>
<evidence type="ECO:0000313" key="2">
    <source>
        <dbReference type="EMBL" id="MCL1141898.1"/>
    </source>
</evidence>